<evidence type="ECO:0000313" key="1">
    <source>
        <dbReference type="EMBL" id="MFC4158254.1"/>
    </source>
</evidence>
<organism evidence="1 2">
    <name type="scientific">Chitinimonas lacunae</name>
    <dbReference type="NCBI Taxonomy" id="1963018"/>
    <lineage>
        <taxon>Bacteria</taxon>
        <taxon>Pseudomonadati</taxon>
        <taxon>Pseudomonadota</taxon>
        <taxon>Betaproteobacteria</taxon>
        <taxon>Neisseriales</taxon>
        <taxon>Chitinibacteraceae</taxon>
        <taxon>Chitinimonas</taxon>
    </lineage>
</organism>
<name>A0ABV8MJD5_9NEIS</name>
<dbReference type="Proteomes" id="UP001595791">
    <property type="component" value="Unassembled WGS sequence"/>
</dbReference>
<sequence length="144" mass="16519">MTTENNVLSEIGELFGDNSPQLAICRNIINHLRSTSLKNLQHLTFSRLRTIGQSNDDAELLTVLNFLSMGKFSILVQQYEFLDEEDDDYITIDKSELVTAYKKGYLYHPRNGSRIANFKDLVFVYYEALVGKDSIAFQDHMEGQ</sequence>
<evidence type="ECO:0000313" key="2">
    <source>
        <dbReference type="Proteomes" id="UP001595791"/>
    </source>
</evidence>
<dbReference type="RefSeq" id="WP_378160726.1">
    <property type="nucleotide sequence ID" value="NZ_JBHSBU010000001.1"/>
</dbReference>
<proteinExistence type="predicted"/>
<comment type="caution">
    <text evidence="1">The sequence shown here is derived from an EMBL/GenBank/DDBJ whole genome shotgun (WGS) entry which is preliminary data.</text>
</comment>
<keyword evidence="2" id="KW-1185">Reference proteome</keyword>
<protein>
    <submittedName>
        <fullName evidence="1">Uncharacterized protein</fullName>
    </submittedName>
</protein>
<accession>A0ABV8MJD5</accession>
<gene>
    <name evidence="1" type="ORF">ACFOW7_02665</name>
</gene>
<dbReference type="EMBL" id="JBHSBU010000001">
    <property type="protein sequence ID" value="MFC4158254.1"/>
    <property type="molecule type" value="Genomic_DNA"/>
</dbReference>
<reference evidence="2" key="1">
    <citation type="journal article" date="2019" name="Int. J. Syst. Evol. Microbiol.">
        <title>The Global Catalogue of Microorganisms (GCM) 10K type strain sequencing project: providing services to taxonomists for standard genome sequencing and annotation.</title>
        <authorList>
            <consortium name="The Broad Institute Genomics Platform"/>
            <consortium name="The Broad Institute Genome Sequencing Center for Infectious Disease"/>
            <person name="Wu L."/>
            <person name="Ma J."/>
        </authorList>
    </citation>
    <scope>NUCLEOTIDE SEQUENCE [LARGE SCALE GENOMIC DNA]</scope>
    <source>
        <strain evidence="2">LMG 29894</strain>
    </source>
</reference>